<reference evidence="1 2" key="1">
    <citation type="submission" date="2013-09" db="EMBL/GenBank/DDBJ databases">
        <title>Corchorus capsularis genome sequencing.</title>
        <authorList>
            <person name="Alam M."/>
            <person name="Haque M.S."/>
            <person name="Islam M.S."/>
            <person name="Emdad E.M."/>
            <person name="Islam M.M."/>
            <person name="Ahmed B."/>
            <person name="Halim A."/>
            <person name="Hossen Q.M.M."/>
            <person name="Hossain M.Z."/>
            <person name="Ahmed R."/>
            <person name="Khan M.M."/>
            <person name="Islam R."/>
            <person name="Rashid M.M."/>
            <person name="Khan S.A."/>
            <person name="Rahman M.S."/>
            <person name="Alam M."/>
        </authorList>
    </citation>
    <scope>NUCLEOTIDE SEQUENCE [LARGE SCALE GENOMIC DNA]</scope>
    <source>
        <strain evidence="2">cv. CVL-1</strain>
        <tissue evidence="1">Whole seedling</tissue>
    </source>
</reference>
<sequence>MANLFRNSMLSSESPSRLWKGALQLQQK</sequence>
<dbReference type="EMBL" id="AWWV01009517">
    <property type="protein sequence ID" value="OMO86057.1"/>
    <property type="molecule type" value="Genomic_DNA"/>
</dbReference>
<gene>
    <name evidence="1" type="ORF">CCACVL1_09821</name>
</gene>
<protein>
    <submittedName>
        <fullName evidence="1">Uncharacterized protein</fullName>
    </submittedName>
</protein>
<comment type="caution">
    <text evidence="1">The sequence shown here is derived from an EMBL/GenBank/DDBJ whole genome shotgun (WGS) entry which is preliminary data.</text>
</comment>
<dbReference type="Proteomes" id="UP000188268">
    <property type="component" value="Unassembled WGS sequence"/>
</dbReference>
<keyword evidence="2" id="KW-1185">Reference proteome</keyword>
<evidence type="ECO:0000313" key="1">
    <source>
        <dbReference type="EMBL" id="OMO86057.1"/>
    </source>
</evidence>
<accession>A0A1R3IU06</accession>
<organism evidence="1 2">
    <name type="scientific">Corchorus capsularis</name>
    <name type="common">Jute</name>
    <dbReference type="NCBI Taxonomy" id="210143"/>
    <lineage>
        <taxon>Eukaryota</taxon>
        <taxon>Viridiplantae</taxon>
        <taxon>Streptophyta</taxon>
        <taxon>Embryophyta</taxon>
        <taxon>Tracheophyta</taxon>
        <taxon>Spermatophyta</taxon>
        <taxon>Magnoliopsida</taxon>
        <taxon>eudicotyledons</taxon>
        <taxon>Gunneridae</taxon>
        <taxon>Pentapetalae</taxon>
        <taxon>rosids</taxon>
        <taxon>malvids</taxon>
        <taxon>Malvales</taxon>
        <taxon>Malvaceae</taxon>
        <taxon>Grewioideae</taxon>
        <taxon>Apeibeae</taxon>
        <taxon>Corchorus</taxon>
    </lineage>
</organism>
<evidence type="ECO:0000313" key="2">
    <source>
        <dbReference type="Proteomes" id="UP000188268"/>
    </source>
</evidence>
<dbReference type="AlphaFoldDB" id="A0A1R3IU06"/>
<dbReference type="Gramene" id="OMO86057">
    <property type="protein sequence ID" value="OMO86057"/>
    <property type="gene ID" value="CCACVL1_09821"/>
</dbReference>
<name>A0A1R3IU06_COCAP</name>
<proteinExistence type="predicted"/>